<dbReference type="Proteomes" id="UP000800041">
    <property type="component" value="Unassembled WGS sequence"/>
</dbReference>
<name>A0A6G1HDW9_9PEZI</name>
<reference evidence="1" key="1">
    <citation type="journal article" date="2020" name="Stud. Mycol.">
        <title>101 Dothideomycetes genomes: a test case for predicting lifestyles and emergence of pathogens.</title>
        <authorList>
            <person name="Haridas S."/>
            <person name="Albert R."/>
            <person name="Binder M."/>
            <person name="Bloem J."/>
            <person name="Labutti K."/>
            <person name="Salamov A."/>
            <person name="Andreopoulos B."/>
            <person name="Baker S."/>
            <person name="Barry K."/>
            <person name="Bills G."/>
            <person name="Bluhm B."/>
            <person name="Cannon C."/>
            <person name="Castanera R."/>
            <person name="Culley D."/>
            <person name="Daum C."/>
            <person name="Ezra D."/>
            <person name="Gonzalez J."/>
            <person name="Henrissat B."/>
            <person name="Kuo A."/>
            <person name="Liang C."/>
            <person name="Lipzen A."/>
            <person name="Lutzoni F."/>
            <person name="Magnuson J."/>
            <person name="Mondo S."/>
            <person name="Nolan M."/>
            <person name="Ohm R."/>
            <person name="Pangilinan J."/>
            <person name="Park H.-J."/>
            <person name="Ramirez L."/>
            <person name="Alfaro M."/>
            <person name="Sun H."/>
            <person name="Tritt A."/>
            <person name="Yoshinaga Y."/>
            <person name="Zwiers L.-H."/>
            <person name="Turgeon B."/>
            <person name="Goodwin S."/>
            <person name="Spatafora J."/>
            <person name="Crous P."/>
            <person name="Grigoriev I."/>
        </authorList>
    </citation>
    <scope>NUCLEOTIDE SEQUENCE</scope>
    <source>
        <strain evidence="1">CBS 113979</strain>
    </source>
</reference>
<dbReference type="AlphaFoldDB" id="A0A6G1HDW9"/>
<keyword evidence="2" id="KW-1185">Reference proteome</keyword>
<protein>
    <submittedName>
        <fullName evidence="1">Uncharacterized protein</fullName>
    </submittedName>
</protein>
<accession>A0A6G1HDW9</accession>
<dbReference type="EMBL" id="ML977140">
    <property type="protein sequence ID" value="KAF1991220.1"/>
    <property type="molecule type" value="Genomic_DNA"/>
</dbReference>
<organism evidence="1 2">
    <name type="scientific">Aulographum hederae CBS 113979</name>
    <dbReference type="NCBI Taxonomy" id="1176131"/>
    <lineage>
        <taxon>Eukaryota</taxon>
        <taxon>Fungi</taxon>
        <taxon>Dikarya</taxon>
        <taxon>Ascomycota</taxon>
        <taxon>Pezizomycotina</taxon>
        <taxon>Dothideomycetes</taxon>
        <taxon>Pleosporomycetidae</taxon>
        <taxon>Aulographales</taxon>
        <taxon>Aulographaceae</taxon>
    </lineage>
</organism>
<gene>
    <name evidence="1" type="ORF">K402DRAFT_173372</name>
</gene>
<evidence type="ECO:0000313" key="2">
    <source>
        <dbReference type="Proteomes" id="UP000800041"/>
    </source>
</evidence>
<sequence>MTVMLTSSSLFVCKTELSTAHEQPIPCGPFLANPVSEPHEVFADILQRRLDMIDSRTPQDEMNFRRFGMPMRYANNKDRKDRIFSIVGEGMREKLAARKSKMDAAKREEEEKKLTRVKSGRVEKKTGLTGGKDVMDARMKKELPICVKTLGTRLRI</sequence>
<evidence type="ECO:0000313" key="1">
    <source>
        <dbReference type="EMBL" id="KAF1991220.1"/>
    </source>
</evidence>
<proteinExistence type="predicted"/>